<dbReference type="RefSeq" id="WP_378536346.1">
    <property type="nucleotide sequence ID" value="NZ_JBHSBH010000013.1"/>
</dbReference>
<reference evidence="2" key="1">
    <citation type="journal article" date="2019" name="Int. J. Syst. Evol. Microbiol.">
        <title>The Global Catalogue of Microorganisms (GCM) 10K type strain sequencing project: providing services to taxonomists for standard genome sequencing and annotation.</title>
        <authorList>
            <consortium name="The Broad Institute Genomics Platform"/>
            <consortium name="The Broad Institute Genome Sequencing Center for Infectious Disease"/>
            <person name="Wu L."/>
            <person name="Ma J."/>
        </authorList>
    </citation>
    <scope>NUCLEOTIDE SEQUENCE [LARGE SCALE GENOMIC DNA]</scope>
    <source>
        <strain evidence="2">TBRC 1826</strain>
    </source>
</reference>
<dbReference type="EMBL" id="JBHSBH010000013">
    <property type="protein sequence ID" value="MFC3998488.1"/>
    <property type="molecule type" value="Genomic_DNA"/>
</dbReference>
<sequence length="116" mass="12982">MSHIRLQRSAYWTPPLSITLGNLPRSTPFILAKRPGGYLIVISEGITFGELEHAYMSTLRGPVRGLLYAACGVPDPSIDRDGYESARWWDVDQVVDWDTIAGLEELGRIARWPHGC</sequence>
<accession>A0ABV8FTQ3</accession>
<evidence type="ECO:0000313" key="1">
    <source>
        <dbReference type="EMBL" id="MFC3998488.1"/>
    </source>
</evidence>
<evidence type="ECO:0000313" key="2">
    <source>
        <dbReference type="Proteomes" id="UP001595847"/>
    </source>
</evidence>
<comment type="caution">
    <text evidence="1">The sequence shown here is derived from an EMBL/GenBank/DDBJ whole genome shotgun (WGS) entry which is preliminary data.</text>
</comment>
<dbReference type="Proteomes" id="UP001595847">
    <property type="component" value="Unassembled WGS sequence"/>
</dbReference>
<proteinExistence type="predicted"/>
<keyword evidence="2" id="KW-1185">Reference proteome</keyword>
<protein>
    <submittedName>
        <fullName evidence="1">Uncharacterized protein</fullName>
    </submittedName>
</protein>
<gene>
    <name evidence="1" type="ORF">ACFOVU_21365</name>
</gene>
<organism evidence="1 2">
    <name type="scientific">Nocardiopsis sediminis</name>
    <dbReference type="NCBI Taxonomy" id="1778267"/>
    <lineage>
        <taxon>Bacteria</taxon>
        <taxon>Bacillati</taxon>
        <taxon>Actinomycetota</taxon>
        <taxon>Actinomycetes</taxon>
        <taxon>Streptosporangiales</taxon>
        <taxon>Nocardiopsidaceae</taxon>
        <taxon>Nocardiopsis</taxon>
    </lineage>
</organism>
<name>A0ABV8FTQ3_9ACTN</name>